<comment type="caution">
    <text evidence="1">The sequence shown here is derived from an EMBL/GenBank/DDBJ whole genome shotgun (WGS) entry which is preliminary data.</text>
</comment>
<proteinExistence type="predicted"/>
<name>A0A6B0GKN3_9EURY</name>
<dbReference type="AlphaFoldDB" id="A0A6B0GKN3"/>
<organism evidence="1 2">
    <name type="scientific">Halomarina oriensis</name>
    <dbReference type="NCBI Taxonomy" id="671145"/>
    <lineage>
        <taxon>Archaea</taxon>
        <taxon>Methanobacteriati</taxon>
        <taxon>Methanobacteriota</taxon>
        <taxon>Stenosarchaea group</taxon>
        <taxon>Halobacteria</taxon>
        <taxon>Halobacteriales</taxon>
        <taxon>Natronomonadaceae</taxon>
        <taxon>Halomarina</taxon>
    </lineage>
</organism>
<evidence type="ECO:0000313" key="2">
    <source>
        <dbReference type="Proteomes" id="UP000451471"/>
    </source>
</evidence>
<reference evidence="1 2" key="1">
    <citation type="submission" date="2019-12" db="EMBL/GenBank/DDBJ databases">
        <title>Halocatena pleomorpha gen. nov. sp. nov., an extremely halophilic archaeon of family Halobacteriaceae isolated from saltpan soil.</title>
        <authorList>
            <person name="Pal Y."/>
            <person name="Verma A."/>
            <person name="Krishnamurthi S."/>
            <person name="Kumar P."/>
        </authorList>
    </citation>
    <scope>NUCLEOTIDE SEQUENCE [LARGE SCALE GENOMIC DNA]</scope>
    <source>
        <strain evidence="1 2">JCM 16495</strain>
    </source>
</reference>
<dbReference type="RefSeq" id="WP_158204989.1">
    <property type="nucleotide sequence ID" value="NZ_WSZK01000020.1"/>
</dbReference>
<dbReference type="EMBL" id="WSZK01000020">
    <property type="protein sequence ID" value="MWG35304.1"/>
    <property type="molecule type" value="Genomic_DNA"/>
</dbReference>
<dbReference type="Proteomes" id="UP000451471">
    <property type="component" value="Unassembled WGS sequence"/>
</dbReference>
<accession>A0A6B0GKN3</accession>
<protein>
    <submittedName>
        <fullName evidence="1">Uncharacterized protein</fullName>
    </submittedName>
</protein>
<keyword evidence="2" id="KW-1185">Reference proteome</keyword>
<sequence length="58" mass="6293">MNSIDLPVTTEEDFERQLASLVAEALRHGVDIEGCSICGSPPESLYEAEFVRLAPATN</sequence>
<gene>
    <name evidence="1" type="ORF">GQS65_12530</name>
</gene>
<evidence type="ECO:0000313" key="1">
    <source>
        <dbReference type="EMBL" id="MWG35304.1"/>
    </source>
</evidence>